<reference evidence="2 3" key="1">
    <citation type="journal article" date="2016" name="Nat. Commun.">
        <title>Thousands of microbial genomes shed light on interconnected biogeochemical processes in an aquifer system.</title>
        <authorList>
            <person name="Anantharaman K."/>
            <person name="Brown C.T."/>
            <person name="Hug L.A."/>
            <person name="Sharon I."/>
            <person name="Castelle C.J."/>
            <person name="Probst A.J."/>
            <person name="Thomas B.C."/>
            <person name="Singh A."/>
            <person name="Wilkins M.J."/>
            <person name="Karaoz U."/>
            <person name="Brodie E.L."/>
            <person name="Williams K.H."/>
            <person name="Hubbard S.S."/>
            <person name="Banfield J.F."/>
        </authorList>
    </citation>
    <scope>NUCLEOTIDE SEQUENCE [LARGE SCALE GENOMIC DNA]</scope>
</reference>
<dbReference type="AlphaFoldDB" id="A0A1F4V302"/>
<dbReference type="EMBL" id="MEVH01000020">
    <property type="protein sequence ID" value="OGC51532.1"/>
    <property type="molecule type" value="Genomic_DNA"/>
</dbReference>
<evidence type="ECO:0000313" key="2">
    <source>
        <dbReference type="EMBL" id="OGC51532.1"/>
    </source>
</evidence>
<evidence type="ECO:0000256" key="1">
    <source>
        <dbReference type="SAM" id="Phobius"/>
    </source>
</evidence>
<keyword evidence="1" id="KW-0472">Membrane</keyword>
<feature type="transmembrane region" description="Helical" evidence="1">
    <location>
        <begin position="98"/>
        <end position="117"/>
    </location>
</feature>
<accession>A0A1F4V302</accession>
<protein>
    <submittedName>
        <fullName evidence="2">Uncharacterized protein</fullName>
    </submittedName>
</protein>
<feature type="transmembrane region" description="Helical" evidence="1">
    <location>
        <begin position="63"/>
        <end position="86"/>
    </location>
</feature>
<keyword evidence="1" id="KW-1133">Transmembrane helix</keyword>
<comment type="caution">
    <text evidence="2">The sequence shown here is derived from an EMBL/GenBank/DDBJ whole genome shotgun (WGS) entry which is preliminary data.</text>
</comment>
<proteinExistence type="predicted"/>
<feature type="transmembrane region" description="Helical" evidence="1">
    <location>
        <begin position="161"/>
        <end position="179"/>
    </location>
</feature>
<evidence type="ECO:0000313" key="3">
    <source>
        <dbReference type="Proteomes" id="UP000178771"/>
    </source>
</evidence>
<sequence>MDFNKRWLLVIIVVMINLLMEYSLRGINNFLKTPALSVLLILNYLPYYALLEHAIGAYKLKDYQLWILAQIFGLMWQLVSVAALFYPPLTLGVNAGVLFINNLIWWPTLQALLAFYIARRIIPGIDRQKPLLGRKGVAALFIMFILVSFSFHLFAPGLRYPQIHQILILAILISILAYVFKKSVKRNLAMPVKFVPGKFLDLLSIFTIVYLIISFFYFTQDQSILNTTILNKQALRVNVPVSISIATMLLVYRLKTKKTIPL</sequence>
<gene>
    <name evidence="2" type="ORF">A2982_02910</name>
</gene>
<feature type="transmembrane region" description="Helical" evidence="1">
    <location>
        <begin position="30"/>
        <end position="51"/>
    </location>
</feature>
<feature type="transmembrane region" description="Helical" evidence="1">
    <location>
        <begin position="7"/>
        <end position="24"/>
    </location>
</feature>
<keyword evidence="1" id="KW-0812">Transmembrane</keyword>
<name>A0A1F4V302_UNCKA</name>
<feature type="transmembrane region" description="Helical" evidence="1">
    <location>
        <begin position="137"/>
        <end position="155"/>
    </location>
</feature>
<feature type="transmembrane region" description="Helical" evidence="1">
    <location>
        <begin position="237"/>
        <end position="254"/>
    </location>
</feature>
<dbReference type="Proteomes" id="UP000178771">
    <property type="component" value="Unassembled WGS sequence"/>
</dbReference>
<feature type="transmembrane region" description="Helical" evidence="1">
    <location>
        <begin position="199"/>
        <end position="217"/>
    </location>
</feature>
<organism evidence="2 3">
    <name type="scientific">candidate division WWE3 bacterium RIFCSPLOWO2_01_FULL_39_13</name>
    <dbReference type="NCBI Taxonomy" id="1802624"/>
    <lineage>
        <taxon>Bacteria</taxon>
        <taxon>Katanobacteria</taxon>
    </lineage>
</organism>